<sequence length="383" mass="44091">MKNILFVHQSAELYGSDKTLLLLLKHINKQKFYPVVVLPNDGPLKIELEKENIEVFIAPVIKLHRKMFTPTNLLLLLNHLRQGFSTLNRLHKKYRFEIVYSNTLAVLIGFIFARIKGIKHVWHVHEIIESPKVVSKLFSFLINRKSNFFTIYNSKATATFWESFFTERKNYSVISNGLEIQSNDITTDEIELVRKNLFEVEEEIVVGLVGRINRWKGQFVLLEAFHYLAQKHSNLKLIFVGSTTDNQQNILKELNTKIQKYQIEKKVKIIPFQSNINTIWKAIDIAIVPSTEPEPFGLVAVEAMLASKPVVASNHGGLTEIVEQLQTGFLIEPNNIQELTNAIEKLINDEKLRLEMGQKGYTRAVEEFSIQKHVSKIEKVLAD</sequence>
<dbReference type="EMBL" id="JAAJBV010000001">
    <property type="protein sequence ID" value="NHM03416.1"/>
    <property type="molecule type" value="Genomic_DNA"/>
</dbReference>
<protein>
    <submittedName>
        <fullName evidence="3">Glycosyltransferase family 4 protein</fullName>
    </submittedName>
</protein>
<proteinExistence type="predicted"/>
<dbReference type="SUPFAM" id="SSF53756">
    <property type="entry name" value="UDP-Glycosyltransferase/glycogen phosphorylase"/>
    <property type="match status" value="1"/>
</dbReference>
<dbReference type="InterPro" id="IPR001296">
    <property type="entry name" value="Glyco_trans_1"/>
</dbReference>
<dbReference type="Pfam" id="PF00534">
    <property type="entry name" value="Glycos_transf_1"/>
    <property type="match status" value="1"/>
</dbReference>
<feature type="domain" description="Glycosyl transferase family 1" evidence="1">
    <location>
        <begin position="192"/>
        <end position="362"/>
    </location>
</feature>
<dbReference type="CDD" id="cd03801">
    <property type="entry name" value="GT4_PimA-like"/>
    <property type="match status" value="1"/>
</dbReference>
<gene>
    <name evidence="3" type="ORF">G4L40_01720</name>
</gene>
<accession>A0ABX0I9X6</accession>
<name>A0ABX0I9X6_9FLAO</name>
<organism evidence="3 4">
    <name type="scientific">Flavobacterium celericrescens</name>
    <dbReference type="NCBI Taxonomy" id="2709780"/>
    <lineage>
        <taxon>Bacteria</taxon>
        <taxon>Pseudomonadati</taxon>
        <taxon>Bacteroidota</taxon>
        <taxon>Flavobacteriia</taxon>
        <taxon>Flavobacteriales</taxon>
        <taxon>Flavobacteriaceae</taxon>
        <taxon>Flavobacterium</taxon>
    </lineage>
</organism>
<dbReference type="Gene3D" id="3.40.50.2000">
    <property type="entry name" value="Glycogen Phosphorylase B"/>
    <property type="match status" value="2"/>
</dbReference>
<evidence type="ECO:0000313" key="4">
    <source>
        <dbReference type="Proteomes" id="UP000761423"/>
    </source>
</evidence>
<dbReference type="InterPro" id="IPR028098">
    <property type="entry name" value="Glyco_trans_4-like_N"/>
</dbReference>
<feature type="domain" description="Glycosyltransferase subfamily 4-like N-terminal" evidence="2">
    <location>
        <begin position="17"/>
        <end position="180"/>
    </location>
</feature>
<comment type="caution">
    <text evidence="3">The sequence shown here is derived from an EMBL/GenBank/DDBJ whole genome shotgun (WGS) entry which is preliminary data.</text>
</comment>
<dbReference type="PANTHER" id="PTHR12526:SF627">
    <property type="entry name" value="D-RHAMNOSYLTRANSFERASE WBPZ"/>
    <property type="match status" value="1"/>
</dbReference>
<evidence type="ECO:0000259" key="1">
    <source>
        <dbReference type="Pfam" id="PF00534"/>
    </source>
</evidence>
<evidence type="ECO:0000313" key="3">
    <source>
        <dbReference type="EMBL" id="NHM03416.1"/>
    </source>
</evidence>
<dbReference type="PANTHER" id="PTHR12526">
    <property type="entry name" value="GLYCOSYLTRANSFERASE"/>
    <property type="match status" value="1"/>
</dbReference>
<keyword evidence="4" id="KW-1185">Reference proteome</keyword>
<evidence type="ECO:0000259" key="2">
    <source>
        <dbReference type="Pfam" id="PF13439"/>
    </source>
</evidence>
<dbReference type="Proteomes" id="UP000761423">
    <property type="component" value="Unassembled WGS sequence"/>
</dbReference>
<reference evidence="3 4" key="1">
    <citation type="submission" date="2020-02" db="EMBL/GenBank/DDBJ databases">
        <authorList>
            <person name="Chen W.-M."/>
        </authorList>
    </citation>
    <scope>NUCLEOTIDE SEQUENCE [LARGE SCALE GENOMIC DNA]</scope>
    <source>
        <strain evidence="3 4">TWA-26</strain>
    </source>
</reference>
<dbReference type="RefSeq" id="WP_166235390.1">
    <property type="nucleotide sequence ID" value="NZ_JAAJBV010000001.1"/>
</dbReference>
<dbReference type="Pfam" id="PF13439">
    <property type="entry name" value="Glyco_transf_4"/>
    <property type="match status" value="1"/>
</dbReference>